<dbReference type="RefSeq" id="WP_072606425.1">
    <property type="nucleotide sequence ID" value="NZ_CP018171.1"/>
</dbReference>
<proteinExistence type="predicted"/>
<evidence type="ECO:0000313" key="3">
    <source>
        <dbReference type="Proteomes" id="UP000182840"/>
    </source>
</evidence>
<dbReference type="Pfam" id="PF21834">
    <property type="entry name" value="DUF6894"/>
    <property type="match status" value="1"/>
</dbReference>
<dbReference type="EMBL" id="CP018171">
    <property type="protein sequence ID" value="APH72955.1"/>
    <property type="molecule type" value="Genomic_DNA"/>
</dbReference>
<gene>
    <name evidence="2" type="ORF">BSQ44_17470</name>
</gene>
<protein>
    <recommendedName>
        <fullName evidence="1">DUF6894 domain-containing protein</fullName>
    </recommendedName>
</protein>
<feature type="domain" description="DUF6894" evidence="1">
    <location>
        <begin position="3"/>
        <end position="70"/>
    </location>
</feature>
<keyword evidence="3" id="KW-1185">Reference proteome</keyword>
<name>A0A1L3SUG7_9HYPH</name>
<evidence type="ECO:0000259" key="1">
    <source>
        <dbReference type="Pfam" id="PF21834"/>
    </source>
</evidence>
<evidence type="ECO:0000313" key="2">
    <source>
        <dbReference type="EMBL" id="APH72955.1"/>
    </source>
</evidence>
<accession>A0A1L3SUG7</accession>
<reference evidence="3" key="1">
    <citation type="submission" date="2016-11" db="EMBL/GenBank/DDBJ databases">
        <title>Mesorhizobium oceanicum sp. nov., isolated from deep seawater in South China Sea.</title>
        <authorList>
            <person name="Fu G.-Y."/>
        </authorList>
    </citation>
    <scope>NUCLEOTIDE SEQUENCE [LARGE SCALE GENOMIC DNA]</scope>
    <source>
        <strain evidence="3">B7</strain>
    </source>
</reference>
<sequence>MPRFFFHLSGEGARRDEEGFEFPDTHAAWSEAVRTCGEMIRDQYRTLEPARAWVMEVIDEDGRRVFSLSFGGSVEERR</sequence>
<dbReference type="AlphaFoldDB" id="A0A1L3SUG7"/>
<dbReference type="KEGG" id="meso:BSQ44_17470"/>
<dbReference type="InterPro" id="IPR054189">
    <property type="entry name" value="DUF6894"/>
</dbReference>
<organism evidence="2 3">
    <name type="scientific">Aquibium oceanicum</name>
    <dbReference type="NCBI Taxonomy" id="1670800"/>
    <lineage>
        <taxon>Bacteria</taxon>
        <taxon>Pseudomonadati</taxon>
        <taxon>Pseudomonadota</taxon>
        <taxon>Alphaproteobacteria</taxon>
        <taxon>Hyphomicrobiales</taxon>
        <taxon>Phyllobacteriaceae</taxon>
        <taxon>Aquibium</taxon>
    </lineage>
</organism>
<dbReference type="OrthoDB" id="7575967at2"/>
<dbReference type="Proteomes" id="UP000182840">
    <property type="component" value="Chromosome"/>
</dbReference>